<gene>
    <name evidence="7" type="ordered locus">Acear_2232</name>
</gene>
<evidence type="ECO:0000256" key="5">
    <source>
        <dbReference type="SAM" id="Coils"/>
    </source>
</evidence>
<evidence type="ECO:0000256" key="2">
    <source>
        <dbReference type="ARBA" id="ARBA00022801"/>
    </source>
</evidence>
<sequence>MGVNILFVCTGNTCRSSMAEYIFRDLDKSEEYEVMSAGVSAVNGKNAAPQAEQIMSEKGIDISDHQSQKLTEDLVRTSDLILTMTHQHKNSILNMFADSENKVFTLKEFVEEIDELEEITDEIDEIYKRISNQREKFLDEKGAKIERLRKRHQELIQEIGEVEDELNRLEGELSDEIAEDKERLNTLQSKVQNLDISDPFGQPASVYRQCAEELEEYIKLLLEKIE</sequence>
<keyword evidence="5" id="KW-0175">Coiled coil</keyword>
<keyword evidence="8" id="KW-1185">Reference proteome</keyword>
<dbReference type="Gene3D" id="3.40.50.2300">
    <property type="match status" value="2"/>
</dbReference>
<feature type="coiled-coil region" evidence="5">
    <location>
        <begin position="106"/>
        <end position="197"/>
    </location>
</feature>
<dbReference type="Pfam" id="PF01451">
    <property type="entry name" value="LMWPc"/>
    <property type="match status" value="1"/>
</dbReference>
<organism evidence="7 8">
    <name type="scientific">Acetohalobium arabaticum (strain ATCC 49924 / DSM 5501 / Z-7288)</name>
    <dbReference type="NCBI Taxonomy" id="574087"/>
    <lineage>
        <taxon>Bacteria</taxon>
        <taxon>Bacillati</taxon>
        <taxon>Bacillota</taxon>
        <taxon>Clostridia</taxon>
        <taxon>Halanaerobiales</taxon>
        <taxon>Halobacteroidaceae</taxon>
        <taxon>Acetohalobium</taxon>
    </lineage>
</organism>
<dbReference type="CDD" id="cd16344">
    <property type="entry name" value="LMWPAP"/>
    <property type="match status" value="1"/>
</dbReference>
<dbReference type="EMBL" id="CP002105">
    <property type="protein sequence ID" value="ADL13718.1"/>
    <property type="molecule type" value="Genomic_DNA"/>
</dbReference>
<evidence type="ECO:0000256" key="4">
    <source>
        <dbReference type="PIRSR" id="PIRSR617867-1"/>
    </source>
</evidence>
<evidence type="ECO:0000259" key="6">
    <source>
        <dbReference type="SMART" id="SM00226"/>
    </source>
</evidence>
<dbReference type="PANTHER" id="PTHR11717">
    <property type="entry name" value="LOW MOLECULAR WEIGHT PROTEIN TYROSINE PHOSPHATASE"/>
    <property type="match status" value="1"/>
</dbReference>
<dbReference type="InterPro" id="IPR017867">
    <property type="entry name" value="Tyr_phospatase_low_mol_wt"/>
</dbReference>
<dbReference type="PRINTS" id="PR00719">
    <property type="entry name" value="LMWPTPASE"/>
</dbReference>
<dbReference type="KEGG" id="aar:Acear_2232"/>
<dbReference type="OrthoDB" id="9784339at2"/>
<dbReference type="InterPro" id="IPR036196">
    <property type="entry name" value="Ptyr_pPase_sf"/>
</dbReference>
<evidence type="ECO:0000313" key="8">
    <source>
        <dbReference type="Proteomes" id="UP000001661"/>
    </source>
</evidence>
<dbReference type="HOGENOM" id="CLU_071415_1_0_9"/>
<dbReference type="Proteomes" id="UP000001661">
    <property type="component" value="Chromosome"/>
</dbReference>
<protein>
    <submittedName>
        <fullName evidence="7">Protein tyrosine phosphatase</fullName>
    </submittedName>
</protein>
<dbReference type="eggNOG" id="COG0394">
    <property type="taxonomic scope" value="Bacteria"/>
</dbReference>
<dbReference type="SMART" id="SM00226">
    <property type="entry name" value="LMWPc"/>
    <property type="match status" value="1"/>
</dbReference>
<dbReference type="PANTHER" id="PTHR11717:SF31">
    <property type="entry name" value="LOW MOLECULAR WEIGHT PROTEIN-TYROSINE-PHOSPHATASE ETP-RELATED"/>
    <property type="match status" value="1"/>
</dbReference>
<comment type="similarity">
    <text evidence="1">Belongs to the low molecular weight phosphotyrosine protein phosphatase family.</text>
</comment>
<dbReference type="GO" id="GO:0004725">
    <property type="term" value="F:protein tyrosine phosphatase activity"/>
    <property type="evidence" value="ECO:0007669"/>
    <property type="project" value="InterPro"/>
</dbReference>
<name>D9QTZ7_ACEAZ</name>
<dbReference type="InterPro" id="IPR050438">
    <property type="entry name" value="LMW_PTPase"/>
</dbReference>
<dbReference type="AlphaFoldDB" id="D9QTZ7"/>
<proteinExistence type="inferred from homology"/>
<accession>D9QTZ7</accession>
<reference evidence="7 8" key="1">
    <citation type="journal article" date="2010" name="Stand. Genomic Sci.">
        <title>Complete genome sequence of Acetohalobium arabaticum type strain (Z-7288).</title>
        <authorList>
            <person name="Sikorski J."/>
            <person name="Lapidus A."/>
            <person name="Chertkov O."/>
            <person name="Lucas S."/>
            <person name="Copeland A."/>
            <person name="Glavina Del Rio T."/>
            <person name="Nolan M."/>
            <person name="Tice H."/>
            <person name="Cheng J.F."/>
            <person name="Han C."/>
            <person name="Brambilla E."/>
            <person name="Pitluck S."/>
            <person name="Liolios K."/>
            <person name="Ivanova N."/>
            <person name="Mavromatis K."/>
            <person name="Mikhailova N."/>
            <person name="Pati A."/>
            <person name="Bruce D."/>
            <person name="Detter C."/>
            <person name="Tapia R."/>
            <person name="Goodwin L."/>
            <person name="Chen A."/>
            <person name="Palaniappan K."/>
            <person name="Land M."/>
            <person name="Hauser L."/>
            <person name="Chang Y.J."/>
            <person name="Jeffries C.D."/>
            <person name="Rohde M."/>
            <person name="Goker M."/>
            <person name="Spring S."/>
            <person name="Woyke T."/>
            <person name="Bristow J."/>
            <person name="Eisen J.A."/>
            <person name="Markowitz V."/>
            <person name="Hugenholtz P."/>
            <person name="Kyrpides N.C."/>
            <person name="Klenk H.P."/>
        </authorList>
    </citation>
    <scope>NUCLEOTIDE SEQUENCE [LARGE SCALE GENOMIC DNA]</scope>
    <source>
        <strain evidence="8">ATCC 49924 / DSM 5501 / Z-7288</strain>
    </source>
</reference>
<evidence type="ECO:0000313" key="7">
    <source>
        <dbReference type="EMBL" id="ADL13718.1"/>
    </source>
</evidence>
<keyword evidence="3" id="KW-0904">Protein phosphatase</keyword>
<dbReference type="InterPro" id="IPR023485">
    <property type="entry name" value="Ptyr_pPase"/>
</dbReference>
<dbReference type="RefSeq" id="WP_013279159.1">
    <property type="nucleotide sequence ID" value="NC_014378.1"/>
</dbReference>
<feature type="domain" description="Phosphotyrosine protein phosphatase I" evidence="6">
    <location>
        <begin position="3"/>
        <end position="140"/>
    </location>
</feature>
<evidence type="ECO:0000256" key="1">
    <source>
        <dbReference type="ARBA" id="ARBA00011063"/>
    </source>
</evidence>
<feature type="active site" description="Nucleophile" evidence="4">
    <location>
        <position position="9"/>
    </location>
</feature>
<feature type="active site" evidence="4">
    <location>
        <position position="15"/>
    </location>
</feature>
<dbReference type="SUPFAM" id="SSF52788">
    <property type="entry name" value="Phosphotyrosine protein phosphatases I"/>
    <property type="match status" value="1"/>
</dbReference>
<feature type="active site" description="Proton donor" evidence="4">
    <location>
        <position position="121"/>
    </location>
</feature>
<keyword evidence="2" id="KW-0378">Hydrolase</keyword>
<dbReference type="STRING" id="574087.Acear_2232"/>
<evidence type="ECO:0000256" key="3">
    <source>
        <dbReference type="ARBA" id="ARBA00022912"/>
    </source>
</evidence>